<proteinExistence type="predicted"/>
<feature type="transmembrane region" description="Helical" evidence="6">
    <location>
        <begin position="12"/>
        <end position="32"/>
    </location>
</feature>
<organism evidence="8 9">
    <name type="scientific">Azohydromonas lata</name>
    <dbReference type="NCBI Taxonomy" id="45677"/>
    <lineage>
        <taxon>Bacteria</taxon>
        <taxon>Pseudomonadati</taxon>
        <taxon>Pseudomonadota</taxon>
        <taxon>Betaproteobacteria</taxon>
        <taxon>Burkholderiales</taxon>
        <taxon>Sphaerotilaceae</taxon>
        <taxon>Azohydromonas</taxon>
    </lineage>
</organism>
<gene>
    <name evidence="8" type="ORF">SM757_30525</name>
</gene>
<dbReference type="Proteomes" id="UP001293718">
    <property type="component" value="Unassembled WGS sequence"/>
</dbReference>
<evidence type="ECO:0000259" key="7">
    <source>
        <dbReference type="Pfam" id="PF00892"/>
    </source>
</evidence>
<keyword evidence="2" id="KW-1003">Cell membrane</keyword>
<protein>
    <submittedName>
        <fullName evidence="8">DMT family transporter</fullName>
    </submittedName>
</protein>
<dbReference type="InterPro" id="IPR037185">
    <property type="entry name" value="EmrE-like"/>
</dbReference>
<evidence type="ECO:0000256" key="4">
    <source>
        <dbReference type="ARBA" id="ARBA00022989"/>
    </source>
</evidence>
<dbReference type="InterPro" id="IPR051258">
    <property type="entry name" value="Diverse_Substrate_Transporter"/>
</dbReference>
<evidence type="ECO:0000256" key="2">
    <source>
        <dbReference type="ARBA" id="ARBA00022475"/>
    </source>
</evidence>
<evidence type="ECO:0000256" key="1">
    <source>
        <dbReference type="ARBA" id="ARBA00004651"/>
    </source>
</evidence>
<evidence type="ECO:0000313" key="9">
    <source>
        <dbReference type="Proteomes" id="UP001293718"/>
    </source>
</evidence>
<accession>A0ABU5IPT9</accession>
<comment type="caution">
    <text evidence="8">The sequence shown here is derived from an EMBL/GenBank/DDBJ whole genome shotgun (WGS) entry which is preliminary data.</text>
</comment>
<dbReference type="PANTHER" id="PTHR42920">
    <property type="entry name" value="OS03G0707200 PROTEIN-RELATED"/>
    <property type="match status" value="1"/>
</dbReference>
<dbReference type="InterPro" id="IPR000620">
    <property type="entry name" value="EamA_dom"/>
</dbReference>
<feature type="domain" description="EamA" evidence="7">
    <location>
        <begin position="164"/>
        <end position="300"/>
    </location>
</feature>
<feature type="transmembrane region" description="Helical" evidence="6">
    <location>
        <begin position="196"/>
        <end position="221"/>
    </location>
</feature>
<name>A0ABU5IPT9_9BURK</name>
<comment type="subcellular location">
    <subcellularLocation>
        <location evidence="1">Cell membrane</location>
        <topology evidence="1">Multi-pass membrane protein</topology>
    </subcellularLocation>
</comment>
<dbReference type="PANTHER" id="PTHR42920:SF14">
    <property type="entry name" value="TRANSPORTER, DRUG_METABOLITE EXPORTER FAMILY"/>
    <property type="match status" value="1"/>
</dbReference>
<keyword evidence="3 6" id="KW-0812">Transmembrane</keyword>
<evidence type="ECO:0000256" key="3">
    <source>
        <dbReference type="ARBA" id="ARBA00022692"/>
    </source>
</evidence>
<keyword evidence="5 6" id="KW-0472">Membrane</keyword>
<feature type="transmembrane region" description="Helical" evidence="6">
    <location>
        <begin position="233"/>
        <end position="253"/>
    </location>
</feature>
<dbReference type="SUPFAM" id="SSF103481">
    <property type="entry name" value="Multidrug resistance efflux transporter EmrE"/>
    <property type="match status" value="1"/>
</dbReference>
<dbReference type="Pfam" id="PF00892">
    <property type="entry name" value="EamA"/>
    <property type="match status" value="2"/>
</dbReference>
<evidence type="ECO:0000256" key="6">
    <source>
        <dbReference type="SAM" id="Phobius"/>
    </source>
</evidence>
<dbReference type="EMBL" id="JAXOJX010000088">
    <property type="protein sequence ID" value="MDZ5460918.1"/>
    <property type="molecule type" value="Genomic_DNA"/>
</dbReference>
<sequence>MDVRHGSSSRPAGLPGAGVLVFATTAWGSLFLVGKHVIGVLDPVWFTVVRYALATALLLALVQCFGQSPWAKLRSNLARLTLLGLAGYGAFSILVFVGLRLSAPSHGSVLMATMPFTTLSLRWLLDGIRPSPRAVFSAALALAGVATVAQLLAGSTSATATSQLGDLITLAGTLGWVFYTRGAASLPDHSPLEYTALTAAAALPWLAAGAVLATVCGLVALPSTEVLRELAPQLLYVAIVPTVAAALAFNLGVRRLGASVGTLFLNVVPVSVIAVRAALGAPPQASELMGAGLVAMALALHAWPARSAPVPGFVRTRCPGV</sequence>
<keyword evidence="4 6" id="KW-1133">Transmembrane helix</keyword>
<feature type="transmembrane region" description="Helical" evidence="6">
    <location>
        <begin position="164"/>
        <end position="184"/>
    </location>
</feature>
<feature type="transmembrane region" description="Helical" evidence="6">
    <location>
        <begin position="77"/>
        <end position="99"/>
    </location>
</feature>
<keyword evidence="9" id="KW-1185">Reference proteome</keyword>
<feature type="transmembrane region" description="Helical" evidence="6">
    <location>
        <begin position="260"/>
        <end position="279"/>
    </location>
</feature>
<feature type="domain" description="EamA" evidence="7">
    <location>
        <begin position="16"/>
        <end position="148"/>
    </location>
</feature>
<feature type="transmembrane region" description="Helical" evidence="6">
    <location>
        <begin position="44"/>
        <end position="65"/>
    </location>
</feature>
<evidence type="ECO:0000256" key="5">
    <source>
        <dbReference type="ARBA" id="ARBA00023136"/>
    </source>
</evidence>
<reference evidence="8 9" key="1">
    <citation type="submission" date="2023-11" db="EMBL/GenBank/DDBJ databases">
        <title>Draft genome of Azohydromonas lata strain H1 (DSM1123), a polyhydroxyalkanoate producer.</title>
        <authorList>
            <person name="Traversa D."/>
            <person name="D'Addabbo P."/>
            <person name="Pazzani C."/>
            <person name="Manzari C."/>
            <person name="Chiara M."/>
            <person name="Scrascia M."/>
        </authorList>
    </citation>
    <scope>NUCLEOTIDE SEQUENCE [LARGE SCALE GENOMIC DNA]</scope>
    <source>
        <strain evidence="8 9">H1</strain>
    </source>
</reference>
<feature type="transmembrane region" description="Helical" evidence="6">
    <location>
        <begin position="134"/>
        <end position="152"/>
    </location>
</feature>
<evidence type="ECO:0000313" key="8">
    <source>
        <dbReference type="EMBL" id="MDZ5460918.1"/>
    </source>
</evidence>